<organism evidence="8 9">
    <name type="scientific">Golovinomyces cichoracearum</name>
    <dbReference type="NCBI Taxonomy" id="62708"/>
    <lineage>
        <taxon>Eukaryota</taxon>
        <taxon>Fungi</taxon>
        <taxon>Dikarya</taxon>
        <taxon>Ascomycota</taxon>
        <taxon>Pezizomycotina</taxon>
        <taxon>Leotiomycetes</taxon>
        <taxon>Erysiphales</taxon>
        <taxon>Erysiphaceae</taxon>
        <taxon>Golovinomyces</taxon>
    </lineage>
</organism>
<protein>
    <submittedName>
        <fullName evidence="8">Putative developmental regulator</fullName>
    </submittedName>
</protein>
<dbReference type="AlphaFoldDB" id="A0A420IDZ7"/>
<feature type="compositionally biased region" description="Polar residues" evidence="6">
    <location>
        <begin position="250"/>
        <end position="265"/>
    </location>
</feature>
<dbReference type="PROSITE" id="PS51821">
    <property type="entry name" value="VELVET"/>
    <property type="match status" value="1"/>
</dbReference>
<proteinExistence type="predicted"/>
<dbReference type="PANTHER" id="PTHR33572">
    <property type="entry name" value="SPORE DEVELOPMENT REGULATOR VOSA"/>
    <property type="match status" value="1"/>
</dbReference>
<dbReference type="Gene3D" id="2.60.40.3960">
    <property type="entry name" value="Velvet domain"/>
    <property type="match status" value="1"/>
</dbReference>
<dbReference type="InterPro" id="IPR037525">
    <property type="entry name" value="Velvet_dom"/>
</dbReference>
<evidence type="ECO:0000313" key="9">
    <source>
        <dbReference type="Proteomes" id="UP000285326"/>
    </source>
</evidence>
<dbReference type="InterPro" id="IPR021740">
    <property type="entry name" value="Velvet"/>
</dbReference>
<dbReference type="InterPro" id="IPR038491">
    <property type="entry name" value="Velvet_dom_sf"/>
</dbReference>
<dbReference type="Pfam" id="PF11754">
    <property type="entry name" value="Velvet"/>
    <property type="match status" value="2"/>
</dbReference>
<evidence type="ECO:0000313" key="8">
    <source>
        <dbReference type="EMBL" id="RKF72768.1"/>
    </source>
</evidence>
<evidence type="ECO:0000256" key="4">
    <source>
        <dbReference type="ARBA" id="ARBA00023163"/>
    </source>
</evidence>
<gene>
    <name evidence="8" type="ORF">GcM1_247224</name>
</gene>
<evidence type="ECO:0000256" key="1">
    <source>
        <dbReference type="ARBA" id="ARBA00004123"/>
    </source>
</evidence>
<feature type="compositionally biased region" description="Basic and acidic residues" evidence="6">
    <location>
        <begin position="227"/>
        <end position="236"/>
    </location>
</feature>
<keyword evidence="3" id="KW-0805">Transcription regulation</keyword>
<feature type="domain" description="Velvet" evidence="7">
    <location>
        <begin position="20"/>
        <end position="190"/>
    </location>
</feature>
<accession>A0A420IDZ7</accession>
<keyword evidence="4" id="KW-0804">Transcription</keyword>
<keyword evidence="2" id="KW-0749">Sporulation</keyword>
<evidence type="ECO:0000259" key="7">
    <source>
        <dbReference type="PROSITE" id="PS51821"/>
    </source>
</evidence>
<evidence type="ECO:0000256" key="2">
    <source>
        <dbReference type="ARBA" id="ARBA00022969"/>
    </source>
</evidence>
<name>A0A420IDZ7_9PEZI</name>
<dbReference type="EMBL" id="MCBS01024701">
    <property type="protein sequence ID" value="RKF72768.1"/>
    <property type="molecule type" value="Genomic_DNA"/>
</dbReference>
<feature type="compositionally biased region" description="Polar residues" evidence="6">
    <location>
        <begin position="283"/>
        <end position="310"/>
    </location>
</feature>
<evidence type="ECO:0000256" key="5">
    <source>
        <dbReference type="ARBA" id="ARBA00023242"/>
    </source>
</evidence>
<evidence type="ECO:0000256" key="3">
    <source>
        <dbReference type="ARBA" id="ARBA00023015"/>
    </source>
</evidence>
<keyword evidence="5" id="KW-0539">Nucleus</keyword>
<dbReference type="Proteomes" id="UP000285326">
    <property type="component" value="Unassembled WGS sequence"/>
</dbReference>
<dbReference type="GO" id="GO:0005634">
    <property type="term" value="C:nucleus"/>
    <property type="evidence" value="ECO:0007669"/>
    <property type="project" value="UniProtKB-SubCell"/>
</dbReference>
<comment type="caution">
    <text evidence="8">The sequence shown here is derived from an EMBL/GenBank/DDBJ whole genome shotgun (WGS) entry which is preliminary data.</text>
</comment>
<reference evidence="8 9" key="1">
    <citation type="journal article" date="2018" name="BMC Genomics">
        <title>Comparative genome analyses reveal sequence features reflecting distinct modes of host-adaptation between dicot and monocot powdery mildew.</title>
        <authorList>
            <person name="Wu Y."/>
            <person name="Ma X."/>
            <person name="Pan Z."/>
            <person name="Kale S.D."/>
            <person name="Song Y."/>
            <person name="King H."/>
            <person name="Zhang Q."/>
            <person name="Presley C."/>
            <person name="Deng X."/>
            <person name="Wei C.I."/>
            <person name="Xiao S."/>
        </authorList>
    </citation>
    <scope>NUCLEOTIDE SEQUENCE [LARGE SCALE GENOMIC DNA]</scope>
    <source>
        <strain evidence="8">UMSG1</strain>
    </source>
</reference>
<dbReference type="PANTHER" id="PTHR33572:SF18">
    <property type="entry name" value="SPORE DEVELOPMENT REGULATOR VOSA"/>
    <property type="match status" value="1"/>
</dbReference>
<comment type="subcellular location">
    <subcellularLocation>
        <location evidence="1">Nucleus</location>
    </subcellularLocation>
</comment>
<evidence type="ECO:0000256" key="6">
    <source>
        <dbReference type="SAM" id="MobiDB-lite"/>
    </source>
</evidence>
<sequence length="485" mass="54144">MASVQSRQQYAGAMASQVSGLSSENCEIIIRQEPNCARVSLGKDKERKPVDPPPIIQLKVNPNIDPKQTFLQSPYIFMSCSLIGPNDHNQPPGTLGASLTGTVVSSLHRLKDTDNQDGGFFVWGDLSVKIEGHFRFRFVLFEIFEDHVWYIKDIVSNPFPIYSSKNFPGNPETTFLTRSFGDQGIKVRVRKEHRTLMRKRGIAHDDYESQHYGPRKMNSNQLRSKQTSREVHETVRPLECQGDSGDNGYDSRSQLDRNYSSQSPPSYGCSIPYEESSKRPRTSSETVQIPTYMQHGQTLSYPPRQYSDSQHGAYLPYSSQSQQSSAFSYTCEPSPVFPHTTAPRQQYFTQQVDTGDPPSYDLPIQRSPTNAYFPSHQSATYSNSMISNLPRIDSTQSTYEGLGILSRGQPSPTGIPSMNDMIPMYARLNSGTAYANVSLSPSDRRDSYPAFPVHSPFSNDASGYLTRHAGIVSSIDSSSTLEGAF</sequence>
<dbReference type="GO" id="GO:0030435">
    <property type="term" value="P:sporulation resulting in formation of a cellular spore"/>
    <property type="evidence" value="ECO:0007669"/>
    <property type="project" value="UniProtKB-KW"/>
</dbReference>
<feature type="region of interest" description="Disordered" evidence="6">
    <location>
        <begin position="198"/>
        <end position="319"/>
    </location>
</feature>